<keyword evidence="2 5" id="KW-0812">Transmembrane</keyword>
<evidence type="ECO:0000256" key="3">
    <source>
        <dbReference type="ARBA" id="ARBA00022989"/>
    </source>
</evidence>
<keyword evidence="4 5" id="KW-0472">Membrane</keyword>
<dbReference type="PROSITE" id="PS50850">
    <property type="entry name" value="MFS"/>
    <property type="match status" value="1"/>
</dbReference>
<dbReference type="InterPro" id="IPR036259">
    <property type="entry name" value="MFS_trans_sf"/>
</dbReference>
<evidence type="ECO:0000259" key="6">
    <source>
        <dbReference type="PROSITE" id="PS50850"/>
    </source>
</evidence>
<evidence type="ECO:0000313" key="8">
    <source>
        <dbReference type="Proteomes" id="UP001501495"/>
    </source>
</evidence>
<reference evidence="8" key="1">
    <citation type="journal article" date="2019" name="Int. J. Syst. Evol. Microbiol.">
        <title>The Global Catalogue of Microorganisms (GCM) 10K type strain sequencing project: providing services to taxonomists for standard genome sequencing and annotation.</title>
        <authorList>
            <consortium name="The Broad Institute Genomics Platform"/>
            <consortium name="The Broad Institute Genome Sequencing Center for Infectious Disease"/>
            <person name="Wu L."/>
            <person name="Ma J."/>
        </authorList>
    </citation>
    <scope>NUCLEOTIDE SEQUENCE [LARGE SCALE GENOMIC DNA]</scope>
    <source>
        <strain evidence="8">JCM 16703</strain>
    </source>
</reference>
<keyword evidence="3 5" id="KW-1133">Transmembrane helix</keyword>
<comment type="subcellular location">
    <subcellularLocation>
        <location evidence="1">Cell membrane</location>
        <topology evidence="1">Multi-pass membrane protein</topology>
    </subcellularLocation>
</comment>
<feature type="transmembrane region" description="Helical" evidence="5">
    <location>
        <begin position="139"/>
        <end position="161"/>
    </location>
</feature>
<sequence length="480" mass="49042">MLTRPTLGIRRRGRDGVRWVAETWAWQADAVAIGEQSTTTPLLAPRYRATTLGGTALIFLYAFETMAVTTVMATVTRELDGRAWYSVAFSLTLASSVVGTVAGGLLADRRGAALPLLLAVGVFASGLLMAGLAPTIEVFVLARFLQGMGGGAVTVAIYVLVGEVFDGVDQPRLFGLFSAAWIVPSMVGPLLAGVVADTVGWRWVFLGVLVVAGGATALILPALRTSAQVDRARDPDGRRRLVLAVLVAAAVVSVDLAGRSESIPGHVLAGLGVIATLAALRPLLPPGALRVARGLPAIIAMRGTLSAGYLAAEIYVPYLLQACYDLPPWQAGLALTGSALTWAGAAQVQGRLGERLSHAQAFGAGAALLTLGIAGQFLNAALHPNGVLVAICWMCAGAGMGLAFPRTTVAVLGASAEEERGRNSAALTMCDTVAGATSIAITGILFAAADGPAATGFATVFAFCAVCAGAGVVVGRRTAG</sequence>
<evidence type="ECO:0000313" key="7">
    <source>
        <dbReference type="EMBL" id="GAA4129909.1"/>
    </source>
</evidence>
<feature type="transmembrane region" description="Helical" evidence="5">
    <location>
        <begin position="454"/>
        <end position="474"/>
    </location>
</feature>
<dbReference type="SUPFAM" id="SSF103473">
    <property type="entry name" value="MFS general substrate transporter"/>
    <property type="match status" value="1"/>
</dbReference>
<organism evidence="7 8">
    <name type="scientific">Nocardioides fonticola</name>
    <dbReference type="NCBI Taxonomy" id="450363"/>
    <lineage>
        <taxon>Bacteria</taxon>
        <taxon>Bacillati</taxon>
        <taxon>Actinomycetota</taxon>
        <taxon>Actinomycetes</taxon>
        <taxon>Propionibacteriales</taxon>
        <taxon>Nocardioidaceae</taxon>
        <taxon>Nocardioides</taxon>
    </lineage>
</organism>
<feature type="transmembrane region" description="Helical" evidence="5">
    <location>
        <begin position="387"/>
        <end position="404"/>
    </location>
</feature>
<dbReference type="Proteomes" id="UP001501495">
    <property type="component" value="Unassembled WGS sequence"/>
</dbReference>
<evidence type="ECO:0000256" key="2">
    <source>
        <dbReference type="ARBA" id="ARBA00022692"/>
    </source>
</evidence>
<dbReference type="PRINTS" id="PR01036">
    <property type="entry name" value="TCRTETB"/>
</dbReference>
<feature type="transmembrane region" description="Helical" evidence="5">
    <location>
        <begin position="241"/>
        <end position="257"/>
    </location>
</feature>
<dbReference type="EMBL" id="BAAAZH010000036">
    <property type="protein sequence ID" value="GAA4129909.1"/>
    <property type="molecule type" value="Genomic_DNA"/>
</dbReference>
<comment type="caution">
    <text evidence="7">The sequence shown here is derived from an EMBL/GenBank/DDBJ whole genome shotgun (WGS) entry which is preliminary data.</text>
</comment>
<dbReference type="InterPro" id="IPR011701">
    <property type="entry name" value="MFS"/>
</dbReference>
<feature type="transmembrane region" description="Helical" evidence="5">
    <location>
        <begin position="113"/>
        <end position="133"/>
    </location>
</feature>
<feature type="domain" description="Major facilitator superfamily (MFS) profile" evidence="6">
    <location>
        <begin position="50"/>
        <end position="480"/>
    </location>
</feature>
<feature type="transmembrane region" description="Helical" evidence="5">
    <location>
        <begin position="201"/>
        <end position="220"/>
    </location>
</feature>
<feature type="transmembrane region" description="Helical" evidence="5">
    <location>
        <begin position="173"/>
        <end position="195"/>
    </location>
</feature>
<feature type="transmembrane region" description="Helical" evidence="5">
    <location>
        <begin position="56"/>
        <end position="77"/>
    </location>
</feature>
<feature type="transmembrane region" description="Helical" evidence="5">
    <location>
        <begin position="263"/>
        <end position="284"/>
    </location>
</feature>
<evidence type="ECO:0000256" key="1">
    <source>
        <dbReference type="ARBA" id="ARBA00004651"/>
    </source>
</evidence>
<dbReference type="PANTHER" id="PTHR23501:SF154">
    <property type="entry name" value="MULTIDRUG-EFFLUX TRANSPORTER RV1634-RELATED"/>
    <property type="match status" value="1"/>
</dbReference>
<name>A0ABP7Y2Y9_9ACTN</name>
<keyword evidence="8" id="KW-1185">Reference proteome</keyword>
<feature type="transmembrane region" description="Helical" evidence="5">
    <location>
        <begin position="83"/>
        <end position="106"/>
    </location>
</feature>
<dbReference type="PANTHER" id="PTHR23501">
    <property type="entry name" value="MAJOR FACILITATOR SUPERFAMILY"/>
    <property type="match status" value="1"/>
</dbReference>
<accession>A0ABP7Y2Y9</accession>
<protein>
    <submittedName>
        <fullName evidence="7">MFS transporter</fullName>
    </submittedName>
</protein>
<dbReference type="Pfam" id="PF07690">
    <property type="entry name" value="MFS_1"/>
    <property type="match status" value="1"/>
</dbReference>
<evidence type="ECO:0000256" key="5">
    <source>
        <dbReference type="SAM" id="Phobius"/>
    </source>
</evidence>
<feature type="transmembrane region" description="Helical" evidence="5">
    <location>
        <begin position="425"/>
        <end position="448"/>
    </location>
</feature>
<gene>
    <name evidence="7" type="ORF">GCM10022215_43010</name>
</gene>
<dbReference type="Gene3D" id="1.20.1250.20">
    <property type="entry name" value="MFS general substrate transporter like domains"/>
    <property type="match status" value="1"/>
</dbReference>
<proteinExistence type="predicted"/>
<evidence type="ECO:0000256" key="4">
    <source>
        <dbReference type="ARBA" id="ARBA00023136"/>
    </source>
</evidence>
<dbReference type="InterPro" id="IPR020846">
    <property type="entry name" value="MFS_dom"/>
</dbReference>